<dbReference type="EMBL" id="AP023322">
    <property type="protein sequence ID" value="BCI62046.1"/>
    <property type="molecule type" value="Genomic_DNA"/>
</dbReference>
<dbReference type="Gene3D" id="3.10.450.50">
    <property type="match status" value="1"/>
</dbReference>
<evidence type="ECO:0000256" key="1">
    <source>
        <dbReference type="SAM" id="SignalP"/>
    </source>
</evidence>
<dbReference type="SUPFAM" id="SSF54427">
    <property type="entry name" value="NTF2-like"/>
    <property type="match status" value="1"/>
</dbReference>
<feature type="chain" id="PRO_5028900869" description="DUF4783 domain-containing protein" evidence="1">
    <location>
        <begin position="31"/>
        <end position="137"/>
    </location>
</feature>
<dbReference type="Proteomes" id="UP000594042">
    <property type="component" value="Chromosome"/>
</dbReference>
<reference evidence="3" key="1">
    <citation type="submission" date="2020-07" db="EMBL/GenBank/DDBJ databases">
        <title>Complete genome sequencing of Coprobacter sp. strain 2CBH44.</title>
        <authorList>
            <person name="Sakamoto M."/>
            <person name="Murakami T."/>
            <person name="Mori H."/>
        </authorList>
    </citation>
    <scope>NUCLEOTIDE SEQUENCE [LARGE SCALE GENOMIC DNA]</scope>
    <source>
        <strain evidence="3">2CBH44</strain>
    </source>
</reference>
<gene>
    <name evidence="2" type="ORF">Cop2CBH44_03990</name>
</gene>
<evidence type="ECO:0000313" key="3">
    <source>
        <dbReference type="Proteomes" id="UP000594042"/>
    </source>
</evidence>
<dbReference type="InterPro" id="IPR031977">
    <property type="entry name" value="DUF4783"/>
</dbReference>
<feature type="signal peptide" evidence="1">
    <location>
        <begin position="1"/>
        <end position="30"/>
    </location>
</feature>
<dbReference type="AlphaFoldDB" id="A0A7G1HQY3"/>
<dbReference type="KEGG" id="copr:Cop2CBH44_03990"/>
<protein>
    <recommendedName>
        <fullName evidence="4">DUF4783 domain-containing protein</fullName>
    </recommendedName>
</protein>
<proteinExistence type="predicted"/>
<name>A0A7G1HQY3_9BACT</name>
<keyword evidence="1" id="KW-0732">Signal</keyword>
<accession>A0A7G1HQY3</accession>
<evidence type="ECO:0000313" key="2">
    <source>
        <dbReference type="EMBL" id="BCI62046.1"/>
    </source>
</evidence>
<evidence type="ECO:0008006" key="4">
    <source>
        <dbReference type="Google" id="ProtNLM"/>
    </source>
</evidence>
<sequence length="137" mass="15257">MKCTLKPENMKSKIMAVTWMFLLLATVAYSQDVVQETSNAFRTGDTAKLVQVMSDKVQIILNGQQQQLAKDAAGKKLSDFFSRNKPASFSVIHQSQKGTSGYMIGQLKTQSGDFRVHCLIASNANKNKITQIRIEKL</sequence>
<organism evidence="2 3">
    <name type="scientific">Coprobacter secundus subsp. similis</name>
    <dbReference type="NCBI Taxonomy" id="2751153"/>
    <lineage>
        <taxon>Bacteria</taxon>
        <taxon>Pseudomonadati</taxon>
        <taxon>Bacteroidota</taxon>
        <taxon>Bacteroidia</taxon>
        <taxon>Bacteroidales</taxon>
        <taxon>Barnesiellaceae</taxon>
        <taxon>Coprobacter</taxon>
    </lineage>
</organism>
<keyword evidence="3" id="KW-1185">Reference proteome</keyword>
<dbReference type="InterPro" id="IPR032710">
    <property type="entry name" value="NTF2-like_dom_sf"/>
</dbReference>
<dbReference type="Pfam" id="PF16022">
    <property type="entry name" value="DUF4783"/>
    <property type="match status" value="1"/>
</dbReference>